<keyword evidence="2" id="KW-0812">Transmembrane</keyword>
<feature type="transmembrane region" description="Helical" evidence="2">
    <location>
        <begin position="178"/>
        <end position="195"/>
    </location>
</feature>
<keyword evidence="2" id="KW-1133">Transmembrane helix</keyword>
<keyword evidence="4" id="KW-0012">Acyltransferase</keyword>
<feature type="transmembrane region" description="Helical" evidence="2">
    <location>
        <begin position="258"/>
        <end position="281"/>
    </location>
</feature>
<accession>A0A919B8M0</accession>
<dbReference type="GO" id="GO:0016747">
    <property type="term" value="F:acyltransferase activity, transferring groups other than amino-acyl groups"/>
    <property type="evidence" value="ECO:0007669"/>
    <property type="project" value="InterPro"/>
</dbReference>
<dbReference type="PANTHER" id="PTHR23028">
    <property type="entry name" value="ACETYLTRANSFERASE"/>
    <property type="match status" value="1"/>
</dbReference>
<sequence>MRFARRGPLDDGRITAPGAPPRLYALDGFRLVAALLVVFYHYLALKGGWGHSPKTIFPTLHKYAQYGWVGVEIFFLISGFVICMSTWGRTLGDFVISRASRLYPGYWAAVLITAGVIITWPQVRQVHDLDVVLTNLTMLQQGLGVWDVDGVYWTLFTELKFYLLFAVVVAMGVTYRRCVLFCGVWTVAAVIAPSVNNKLLTTWAMPLFAPYFVAGIAFYLMYRYRPTAVLWGIVGISFLLADHHMIKRVKDNVDPGAPYWPARLMVLVAFVIMAMMANGWFNRIQWRWLTTAGALTYPLYLLHQYIGLTIIYALRDRVPAPLLVAGLVVVMLGAAWLMQRYIEVPLGKKLRTALKKGMAEIRLHTPAPRSAEHSGRERPAAEDRTPAQPHPYEPVAATVPAAPPVAAPAQTTAPAPDWFGQRS</sequence>
<evidence type="ECO:0000313" key="5">
    <source>
        <dbReference type="Proteomes" id="UP000638313"/>
    </source>
</evidence>
<dbReference type="GO" id="GO:0009103">
    <property type="term" value="P:lipopolysaccharide biosynthetic process"/>
    <property type="evidence" value="ECO:0007669"/>
    <property type="project" value="TreeGrafter"/>
</dbReference>
<gene>
    <name evidence="4" type="ORF">GCM10010218_52230</name>
</gene>
<feature type="region of interest" description="Disordered" evidence="1">
    <location>
        <begin position="365"/>
        <end position="423"/>
    </location>
</feature>
<feature type="domain" description="Acyltransferase 3" evidence="3">
    <location>
        <begin position="24"/>
        <end position="338"/>
    </location>
</feature>
<name>A0A919B8M0_9ACTN</name>
<evidence type="ECO:0000256" key="1">
    <source>
        <dbReference type="SAM" id="MobiDB-lite"/>
    </source>
</evidence>
<dbReference type="GO" id="GO:0016020">
    <property type="term" value="C:membrane"/>
    <property type="evidence" value="ECO:0007669"/>
    <property type="project" value="TreeGrafter"/>
</dbReference>
<dbReference type="AlphaFoldDB" id="A0A919B8M0"/>
<feature type="transmembrane region" description="Helical" evidence="2">
    <location>
        <begin position="228"/>
        <end position="246"/>
    </location>
</feature>
<evidence type="ECO:0000259" key="3">
    <source>
        <dbReference type="Pfam" id="PF01757"/>
    </source>
</evidence>
<feature type="transmembrane region" description="Helical" evidence="2">
    <location>
        <begin position="288"/>
        <end position="314"/>
    </location>
</feature>
<reference evidence="4" key="2">
    <citation type="submission" date="2020-09" db="EMBL/GenBank/DDBJ databases">
        <authorList>
            <person name="Sun Q."/>
            <person name="Ohkuma M."/>
        </authorList>
    </citation>
    <scope>NUCLEOTIDE SEQUENCE</scope>
    <source>
        <strain evidence="4">JCM 4059</strain>
    </source>
</reference>
<dbReference type="EMBL" id="BNBD01000013">
    <property type="protein sequence ID" value="GHF64267.1"/>
    <property type="molecule type" value="Genomic_DNA"/>
</dbReference>
<dbReference type="RefSeq" id="WP_190132158.1">
    <property type="nucleotide sequence ID" value="NZ_BNBD01000013.1"/>
</dbReference>
<feature type="transmembrane region" description="Helical" evidence="2">
    <location>
        <begin position="201"/>
        <end position="221"/>
    </location>
</feature>
<evidence type="ECO:0000256" key="2">
    <source>
        <dbReference type="SAM" id="Phobius"/>
    </source>
</evidence>
<feature type="compositionally biased region" description="Basic and acidic residues" evidence="1">
    <location>
        <begin position="370"/>
        <end position="385"/>
    </location>
</feature>
<keyword evidence="2" id="KW-0472">Membrane</keyword>
<dbReference type="Proteomes" id="UP000638313">
    <property type="component" value="Unassembled WGS sequence"/>
</dbReference>
<dbReference type="InterPro" id="IPR002656">
    <property type="entry name" value="Acyl_transf_3_dom"/>
</dbReference>
<feature type="compositionally biased region" description="Low complexity" evidence="1">
    <location>
        <begin position="407"/>
        <end position="416"/>
    </location>
</feature>
<organism evidence="4 5">
    <name type="scientific">Streptomyces mashuensis</name>
    <dbReference type="NCBI Taxonomy" id="33904"/>
    <lineage>
        <taxon>Bacteria</taxon>
        <taxon>Bacillati</taxon>
        <taxon>Actinomycetota</taxon>
        <taxon>Actinomycetes</taxon>
        <taxon>Kitasatosporales</taxon>
        <taxon>Streptomycetaceae</taxon>
        <taxon>Streptomyces</taxon>
    </lineage>
</organism>
<feature type="transmembrane region" description="Helical" evidence="2">
    <location>
        <begin position="63"/>
        <end position="84"/>
    </location>
</feature>
<protein>
    <submittedName>
        <fullName evidence="4">Acyltransferase</fullName>
    </submittedName>
</protein>
<comment type="caution">
    <text evidence="4">The sequence shown here is derived from an EMBL/GenBank/DDBJ whole genome shotgun (WGS) entry which is preliminary data.</text>
</comment>
<reference evidence="4" key="1">
    <citation type="journal article" date="2014" name="Int. J. Syst. Evol. Microbiol.">
        <title>Complete genome sequence of Corynebacterium casei LMG S-19264T (=DSM 44701T), isolated from a smear-ripened cheese.</title>
        <authorList>
            <consortium name="US DOE Joint Genome Institute (JGI-PGF)"/>
            <person name="Walter F."/>
            <person name="Albersmeier A."/>
            <person name="Kalinowski J."/>
            <person name="Ruckert C."/>
        </authorList>
    </citation>
    <scope>NUCLEOTIDE SEQUENCE</scope>
    <source>
        <strain evidence="4">JCM 4059</strain>
    </source>
</reference>
<feature type="transmembrane region" description="Helical" evidence="2">
    <location>
        <begin position="23"/>
        <end position="43"/>
    </location>
</feature>
<feature type="transmembrane region" description="Helical" evidence="2">
    <location>
        <begin position="320"/>
        <end position="338"/>
    </location>
</feature>
<feature type="transmembrane region" description="Helical" evidence="2">
    <location>
        <begin position="151"/>
        <end position="171"/>
    </location>
</feature>
<dbReference type="Pfam" id="PF01757">
    <property type="entry name" value="Acyl_transf_3"/>
    <property type="match status" value="1"/>
</dbReference>
<proteinExistence type="predicted"/>
<feature type="transmembrane region" description="Helical" evidence="2">
    <location>
        <begin position="105"/>
        <end position="123"/>
    </location>
</feature>
<keyword evidence="4" id="KW-0808">Transferase</keyword>
<dbReference type="PANTHER" id="PTHR23028:SF53">
    <property type="entry name" value="ACYL_TRANSF_3 DOMAIN-CONTAINING PROTEIN"/>
    <property type="match status" value="1"/>
</dbReference>
<keyword evidence="5" id="KW-1185">Reference proteome</keyword>
<dbReference type="InterPro" id="IPR050879">
    <property type="entry name" value="Acyltransferase_3"/>
</dbReference>
<evidence type="ECO:0000313" key="4">
    <source>
        <dbReference type="EMBL" id="GHF64267.1"/>
    </source>
</evidence>